<comment type="subcellular location">
    <subcellularLocation>
        <location evidence="1">Cell membrane</location>
        <topology evidence="1">Multi-pass membrane protein</topology>
    </subcellularLocation>
</comment>
<dbReference type="PANTHER" id="PTHR37937:SF1">
    <property type="entry name" value="CONJUGATIVE TRANSFER: DNA TRANSPORT"/>
    <property type="match status" value="1"/>
</dbReference>
<evidence type="ECO:0000256" key="6">
    <source>
        <dbReference type="SAM" id="MobiDB-lite"/>
    </source>
</evidence>
<dbReference type="GO" id="GO:0005886">
    <property type="term" value="C:plasma membrane"/>
    <property type="evidence" value="ECO:0007669"/>
    <property type="project" value="UniProtKB-SubCell"/>
</dbReference>
<keyword evidence="5 7" id="KW-0472">Membrane</keyword>
<protein>
    <submittedName>
        <fullName evidence="9">Type IV secretory pathway TraG/TraD family ATPase VirD4</fullName>
    </submittedName>
</protein>
<keyword evidence="3 7" id="KW-0812">Transmembrane</keyword>
<feature type="region of interest" description="Disordered" evidence="6">
    <location>
        <begin position="484"/>
        <end position="505"/>
    </location>
</feature>
<dbReference type="Pfam" id="PF12696">
    <property type="entry name" value="TraG-D_C"/>
    <property type="match status" value="1"/>
</dbReference>
<evidence type="ECO:0000256" key="3">
    <source>
        <dbReference type="ARBA" id="ARBA00022692"/>
    </source>
</evidence>
<dbReference type="InterPro" id="IPR051539">
    <property type="entry name" value="T4SS-coupling_protein"/>
</dbReference>
<dbReference type="InterPro" id="IPR027417">
    <property type="entry name" value="P-loop_NTPase"/>
</dbReference>
<gene>
    <name evidence="9" type="ORF">HNR15_003560</name>
</gene>
<dbReference type="AlphaFoldDB" id="A0A853DG72"/>
<evidence type="ECO:0000313" key="10">
    <source>
        <dbReference type="Proteomes" id="UP000571817"/>
    </source>
</evidence>
<evidence type="ECO:0000256" key="2">
    <source>
        <dbReference type="ARBA" id="ARBA00022475"/>
    </source>
</evidence>
<evidence type="ECO:0000256" key="4">
    <source>
        <dbReference type="ARBA" id="ARBA00022989"/>
    </source>
</evidence>
<comment type="caution">
    <text evidence="9">The sequence shown here is derived from an EMBL/GenBank/DDBJ whole genome shotgun (WGS) entry which is preliminary data.</text>
</comment>
<dbReference type="CDD" id="cd01127">
    <property type="entry name" value="TrwB_TraG_TraD_VirD4"/>
    <property type="match status" value="1"/>
</dbReference>
<keyword evidence="4 7" id="KW-1133">Transmembrane helix</keyword>
<name>A0A853DG72_9MICO</name>
<evidence type="ECO:0000259" key="8">
    <source>
        <dbReference type="Pfam" id="PF12696"/>
    </source>
</evidence>
<evidence type="ECO:0000256" key="1">
    <source>
        <dbReference type="ARBA" id="ARBA00004651"/>
    </source>
</evidence>
<evidence type="ECO:0000313" key="9">
    <source>
        <dbReference type="EMBL" id="NYJ76542.1"/>
    </source>
</evidence>
<evidence type="ECO:0000256" key="7">
    <source>
        <dbReference type="SAM" id="Phobius"/>
    </source>
</evidence>
<feature type="domain" description="TraD/TraG TraM recognition site" evidence="8">
    <location>
        <begin position="401"/>
        <end position="519"/>
    </location>
</feature>
<dbReference type="InterPro" id="IPR032689">
    <property type="entry name" value="TraG-D_C"/>
</dbReference>
<sequence>MSHRPNKRPDPGQSETGWIILICLILGAGVLVGPAYAGWRLGGRTWSTTAIAIAAVLYAVLVGLLVLVLLLVRNYRRGREWTDDRARSMSSRRDIAPLTQREVAKDTARLGPQTSRAGIGVRIGTAIATKQPLYGPWEFTQLWFMGPRMGKTTSQCIPHIVATGGPVLSTANKPDLLNATRGPRSEIGRVWVSDPQQLAGEPATWWWDPLSYITAGFGAVSRAEKLAGIFQAAAVKTDAREDAYFGPGGESLLADLLLAAAVAREPITRVYDWLTFPDGEAGLPNPVQLLRDHRMAASATSLTGHIRKTSKQRDGLYGTAQGIMRFLREPEFLPWITPTGPDDARRQFDPVHFVTSRETLYLLSQEGPGSARAITAALVNAVFAAAEEKANASPGGRLPVPLLCELDEAANICRLPQLPDVYSHFGSKGIILVTILQSREQGVRAWGESGLESMVSAASILGVGGGIRDESHLRGLSQLIGQRQVMRRSSSSGTGGHRSSSRDVREEEIFPVEDLAAFPRGRGVVFIAGTRPTLISLDPWYTQDPAAAAKITASIQCYSPTDEADELLAGARK</sequence>
<accession>A0A853DG72</accession>
<dbReference type="RefSeq" id="WP_179483933.1">
    <property type="nucleotide sequence ID" value="NZ_JACCFW010000003.1"/>
</dbReference>
<keyword evidence="10" id="KW-1185">Reference proteome</keyword>
<dbReference type="PANTHER" id="PTHR37937">
    <property type="entry name" value="CONJUGATIVE TRANSFER: DNA TRANSPORT"/>
    <property type="match status" value="1"/>
</dbReference>
<dbReference type="Proteomes" id="UP000571817">
    <property type="component" value="Unassembled WGS sequence"/>
</dbReference>
<reference evidence="9 10" key="1">
    <citation type="submission" date="2020-07" db="EMBL/GenBank/DDBJ databases">
        <title>Sequencing the genomes of 1000 actinobacteria strains.</title>
        <authorList>
            <person name="Klenk H.-P."/>
        </authorList>
    </citation>
    <scope>NUCLEOTIDE SEQUENCE [LARGE SCALE GENOMIC DNA]</scope>
    <source>
        <strain evidence="9 10">DSM 29531</strain>
    </source>
</reference>
<dbReference type="SUPFAM" id="SSF52540">
    <property type="entry name" value="P-loop containing nucleoside triphosphate hydrolases"/>
    <property type="match status" value="1"/>
</dbReference>
<dbReference type="Gene3D" id="3.40.50.300">
    <property type="entry name" value="P-loop containing nucleotide triphosphate hydrolases"/>
    <property type="match status" value="1"/>
</dbReference>
<dbReference type="EMBL" id="JACCFW010000003">
    <property type="protein sequence ID" value="NYJ76542.1"/>
    <property type="molecule type" value="Genomic_DNA"/>
</dbReference>
<keyword evidence="2" id="KW-1003">Cell membrane</keyword>
<feature type="transmembrane region" description="Helical" evidence="7">
    <location>
        <begin position="16"/>
        <end position="37"/>
    </location>
</feature>
<evidence type="ECO:0000256" key="5">
    <source>
        <dbReference type="ARBA" id="ARBA00023136"/>
    </source>
</evidence>
<organism evidence="9 10">
    <name type="scientific">Allobranchiibius huperziae</name>
    <dbReference type="NCBI Taxonomy" id="1874116"/>
    <lineage>
        <taxon>Bacteria</taxon>
        <taxon>Bacillati</taxon>
        <taxon>Actinomycetota</taxon>
        <taxon>Actinomycetes</taxon>
        <taxon>Micrococcales</taxon>
        <taxon>Dermacoccaceae</taxon>
        <taxon>Allobranchiibius</taxon>
    </lineage>
</organism>
<proteinExistence type="predicted"/>
<feature type="transmembrane region" description="Helical" evidence="7">
    <location>
        <begin position="49"/>
        <end position="72"/>
    </location>
</feature>